<dbReference type="GO" id="GO:0003700">
    <property type="term" value="F:DNA-binding transcription factor activity"/>
    <property type="evidence" value="ECO:0007669"/>
    <property type="project" value="InterPro"/>
</dbReference>
<dbReference type="SMART" id="SM00345">
    <property type="entry name" value="HTH_GNTR"/>
    <property type="match status" value="1"/>
</dbReference>
<dbReference type="PANTHER" id="PTHR43537:SF5">
    <property type="entry name" value="UXU OPERON TRANSCRIPTIONAL REGULATOR"/>
    <property type="match status" value="1"/>
</dbReference>
<dbReference type="PANTHER" id="PTHR43537">
    <property type="entry name" value="TRANSCRIPTIONAL REGULATOR, GNTR FAMILY"/>
    <property type="match status" value="1"/>
</dbReference>
<evidence type="ECO:0000313" key="6">
    <source>
        <dbReference type="EMBL" id="TSH95070.1"/>
    </source>
</evidence>
<dbReference type="EMBL" id="VLTJ01000022">
    <property type="protein sequence ID" value="TSH95070.1"/>
    <property type="molecule type" value="Genomic_DNA"/>
</dbReference>
<dbReference type="InterPro" id="IPR008920">
    <property type="entry name" value="TF_FadR/GntR_C"/>
</dbReference>
<feature type="region of interest" description="Disordered" evidence="4">
    <location>
        <begin position="1"/>
        <end position="28"/>
    </location>
</feature>
<dbReference type="AlphaFoldDB" id="A0A556AQA8"/>
<evidence type="ECO:0000259" key="5">
    <source>
        <dbReference type="PROSITE" id="PS50949"/>
    </source>
</evidence>
<dbReference type="PROSITE" id="PS50949">
    <property type="entry name" value="HTH_GNTR"/>
    <property type="match status" value="1"/>
</dbReference>
<keyword evidence="2" id="KW-0238">DNA-binding</keyword>
<name>A0A556AQA8_9BURK</name>
<proteinExistence type="predicted"/>
<dbReference type="CDD" id="cd07377">
    <property type="entry name" value="WHTH_GntR"/>
    <property type="match status" value="1"/>
</dbReference>
<evidence type="ECO:0000256" key="4">
    <source>
        <dbReference type="SAM" id="MobiDB-lite"/>
    </source>
</evidence>
<keyword evidence="3" id="KW-0804">Transcription</keyword>
<evidence type="ECO:0000256" key="3">
    <source>
        <dbReference type="ARBA" id="ARBA00023163"/>
    </source>
</evidence>
<dbReference type="Gene3D" id="1.10.10.10">
    <property type="entry name" value="Winged helix-like DNA-binding domain superfamily/Winged helix DNA-binding domain"/>
    <property type="match status" value="1"/>
</dbReference>
<dbReference type="GO" id="GO:0003677">
    <property type="term" value="F:DNA binding"/>
    <property type="evidence" value="ECO:0007669"/>
    <property type="project" value="UniProtKB-KW"/>
</dbReference>
<evidence type="ECO:0000313" key="7">
    <source>
        <dbReference type="Proteomes" id="UP000318405"/>
    </source>
</evidence>
<protein>
    <submittedName>
        <fullName evidence="6">FadR family transcriptional regulator</fullName>
    </submittedName>
</protein>
<dbReference type="Proteomes" id="UP000318405">
    <property type="component" value="Unassembled WGS sequence"/>
</dbReference>
<dbReference type="InterPro" id="IPR000524">
    <property type="entry name" value="Tscrpt_reg_HTH_GntR"/>
</dbReference>
<keyword evidence="1" id="KW-0805">Transcription regulation</keyword>
<dbReference type="OrthoDB" id="5296437at2"/>
<dbReference type="Pfam" id="PF00392">
    <property type="entry name" value="GntR"/>
    <property type="match status" value="1"/>
</dbReference>
<dbReference type="PRINTS" id="PR00035">
    <property type="entry name" value="HTHGNTR"/>
</dbReference>
<dbReference type="Pfam" id="PF07729">
    <property type="entry name" value="FCD"/>
    <property type="match status" value="1"/>
</dbReference>
<evidence type="ECO:0000256" key="2">
    <source>
        <dbReference type="ARBA" id="ARBA00023125"/>
    </source>
</evidence>
<feature type="compositionally biased region" description="Low complexity" evidence="4">
    <location>
        <begin position="19"/>
        <end position="28"/>
    </location>
</feature>
<dbReference type="Gene3D" id="1.20.120.530">
    <property type="entry name" value="GntR ligand-binding domain-like"/>
    <property type="match status" value="1"/>
</dbReference>
<dbReference type="SUPFAM" id="SSF48008">
    <property type="entry name" value="GntR ligand-binding domain-like"/>
    <property type="match status" value="1"/>
</dbReference>
<organism evidence="6 7">
    <name type="scientific">Verticiella sediminum</name>
    <dbReference type="NCBI Taxonomy" id="1247510"/>
    <lineage>
        <taxon>Bacteria</taxon>
        <taxon>Pseudomonadati</taxon>
        <taxon>Pseudomonadota</taxon>
        <taxon>Betaproteobacteria</taxon>
        <taxon>Burkholderiales</taxon>
        <taxon>Alcaligenaceae</taxon>
        <taxon>Verticiella</taxon>
    </lineage>
</organism>
<keyword evidence="7" id="KW-1185">Reference proteome</keyword>
<evidence type="ECO:0000256" key="1">
    <source>
        <dbReference type="ARBA" id="ARBA00023015"/>
    </source>
</evidence>
<comment type="caution">
    <text evidence="6">The sequence shown here is derived from an EMBL/GenBank/DDBJ whole genome shotgun (WGS) entry which is preliminary data.</text>
</comment>
<dbReference type="SUPFAM" id="SSF46785">
    <property type="entry name" value="Winged helix' DNA-binding domain"/>
    <property type="match status" value="1"/>
</dbReference>
<feature type="domain" description="HTH gntR-type" evidence="5">
    <location>
        <begin position="33"/>
        <end position="101"/>
    </location>
</feature>
<dbReference type="InterPro" id="IPR036390">
    <property type="entry name" value="WH_DNA-bd_sf"/>
</dbReference>
<gene>
    <name evidence="6" type="ORF">FOZ76_11430</name>
</gene>
<dbReference type="InterPro" id="IPR036388">
    <property type="entry name" value="WH-like_DNA-bd_sf"/>
</dbReference>
<sequence length="260" mass="27760">MSAPRAARRTAEPSPQPAAPSARIQARPVAARTPVTQHVLAALQEKIVSGAWPPGHRLDSQRELAEQFQVSRASLREAISSLEAFGLVSVEPGRGVFVTEPGATVPIAWPAQVDYTAEELYEARFLLEGAAAALAALTITPAALDELGRIVDAMQAALQAYDQAELDRLDFAFHAAIASAGQNRLLSALLAPHFSERDMSTTAIVDVALISTRVKEHRQIHAAIAARDARAAQRAMQRHVLRAAGRGRAALRPGLEALLA</sequence>
<dbReference type="RefSeq" id="WP_143948382.1">
    <property type="nucleotide sequence ID" value="NZ_BAABMB010000007.1"/>
</dbReference>
<dbReference type="SMART" id="SM00895">
    <property type="entry name" value="FCD"/>
    <property type="match status" value="1"/>
</dbReference>
<accession>A0A556AQA8</accession>
<dbReference type="InterPro" id="IPR011711">
    <property type="entry name" value="GntR_C"/>
</dbReference>
<reference evidence="6 7" key="1">
    <citation type="submission" date="2019-07" db="EMBL/GenBank/DDBJ databases">
        <title>Qingshengfaniella alkalisoli gen. nov., sp. nov., isolated from saline soil.</title>
        <authorList>
            <person name="Xu L."/>
            <person name="Huang X.-X."/>
            <person name="Sun J.-Q."/>
        </authorList>
    </citation>
    <scope>NUCLEOTIDE SEQUENCE [LARGE SCALE GENOMIC DNA]</scope>
    <source>
        <strain evidence="6 7">DSM 27279</strain>
    </source>
</reference>